<dbReference type="AlphaFoldDB" id="A0A2V0P4C2"/>
<dbReference type="SUPFAM" id="SSF55724">
    <property type="entry name" value="Mog1p/PsbP-like"/>
    <property type="match status" value="1"/>
</dbReference>
<dbReference type="Gene3D" id="3.40.1000.10">
    <property type="entry name" value="Mog1/PsbP, alpha/beta/alpha sandwich"/>
    <property type="match status" value="1"/>
</dbReference>
<dbReference type="GO" id="GO:0015979">
    <property type="term" value="P:photosynthesis"/>
    <property type="evidence" value="ECO:0007669"/>
    <property type="project" value="InterPro"/>
</dbReference>
<protein>
    <recommendedName>
        <fullName evidence="1">PsbP C-terminal domain-containing protein</fullName>
    </recommendedName>
</protein>
<dbReference type="PROSITE" id="PS51318">
    <property type="entry name" value="TAT"/>
    <property type="match status" value="1"/>
</dbReference>
<dbReference type="InterPro" id="IPR002683">
    <property type="entry name" value="PsbP_C"/>
</dbReference>
<dbReference type="STRING" id="307507.A0A2V0P4C2"/>
<gene>
    <name evidence="2" type="ORF">Rsub_07597</name>
</gene>
<evidence type="ECO:0000313" key="3">
    <source>
        <dbReference type="Proteomes" id="UP000247498"/>
    </source>
</evidence>
<dbReference type="InterPro" id="IPR006311">
    <property type="entry name" value="TAT_signal"/>
</dbReference>
<evidence type="ECO:0000259" key="1">
    <source>
        <dbReference type="Pfam" id="PF01789"/>
    </source>
</evidence>
<evidence type="ECO:0000313" key="2">
    <source>
        <dbReference type="EMBL" id="GBF94714.1"/>
    </source>
</evidence>
<dbReference type="GO" id="GO:0005509">
    <property type="term" value="F:calcium ion binding"/>
    <property type="evidence" value="ECO:0007669"/>
    <property type="project" value="InterPro"/>
</dbReference>
<organism evidence="2 3">
    <name type="scientific">Raphidocelis subcapitata</name>
    <dbReference type="NCBI Taxonomy" id="307507"/>
    <lineage>
        <taxon>Eukaryota</taxon>
        <taxon>Viridiplantae</taxon>
        <taxon>Chlorophyta</taxon>
        <taxon>core chlorophytes</taxon>
        <taxon>Chlorophyceae</taxon>
        <taxon>CS clade</taxon>
        <taxon>Sphaeropleales</taxon>
        <taxon>Selenastraceae</taxon>
        <taxon>Raphidocelis</taxon>
    </lineage>
</organism>
<dbReference type="PANTHER" id="PTHR31407">
    <property type="match status" value="1"/>
</dbReference>
<dbReference type="PANTHER" id="PTHR31407:SF17">
    <property type="entry name" value="PSBP DOMAIN-CONTAINING PROTEIN 3, CHLOROPLASTIC"/>
    <property type="match status" value="1"/>
</dbReference>
<name>A0A2V0P4C2_9CHLO</name>
<dbReference type="GO" id="GO:0009654">
    <property type="term" value="C:photosystem II oxygen evolving complex"/>
    <property type="evidence" value="ECO:0007669"/>
    <property type="project" value="InterPro"/>
</dbReference>
<keyword evidence="3" id="KW-1185">Reference proteome</keyword>
<dbReference type="GO" id="GO:0019898">
    <property type="term" value="C:extrinsic component of membrane"/>
    <property type="evidence" value="ECO:0007669"/>
    <property type="project" value="InterPro"/>
</dbReference>
<dbReference type="InterPro" id="IPR016123">
    <property type="entry name" value="Mog1/PsbP_a/b/a-sand"/>
</dbReference>
<dbReference type="Pfam" id="PF01789">
    <property type="entry name" value="PsbP"/>
    <property type="match status" value="1"/>
</dbReference>
<proteinExistence type="predicted"/>
<reference evidence="2 3" key="1">
    <citation type="journal article" date="2018" name="Sci. Rep.">
        <title>Raphidocelis subcapitata (=Pseudokirchneriella subcapitata) provides an insight into genome evolution and environmental adaptations in the Sphaeropleales.</title>
        <authorList>
            <person name="Suzuki S."/>
            <person name="Yamaguchi H."/>
            <person name="Nakajima N."/>
            <person name="Kawachi M."/>
        </authorList>
    </citation>
    <scope>NUCLEOTIDE SEQUENCE [LARGE SCALE GENOMIC DNA]</scope>
    <source>
        <strain evidence="2 3">NIES-35</strain>
    </source>
</reference>
<feature type="domain" description="PsbP C-terminal" evidence="1">
    <location>
        <begin position="102"/>
        <end position="282"/>
    </location>
</feature>
<dbReference type="Proteomes" id="UP000247498">
    <property type="component" value="Unassembled WGS sequence"/>
</dbReference>
<accession>A0A2V0P4C2</accession>
<comment type="caution">
    <text evidence="2">The sequence shown here is derived from an EMBL/GenBank/DDBJ whole genome shotgun (WGS) entry which is preliminary data.</text>
</comment>
<dbReference type="EMBL" id="BDRX01000055">
    <property type="protein sequence ID" value="GBF94714.1"/>
    <property type="molecule type" value="Genomic_DNA"/>
</dbReference>
<dbReference type="FunCoup" id="A0A2V0P4C2">
    <property type="interactions" value="707"/>
</dbReference>
<dbReference type="OrthoDB" id="2013293at2759"/>
<sequence>MRSQLRTGGRASPSCRIPAAAGSGRTAAAAAAAVPCRAQAERAAAAAQQEPPQQPPAAVGRRAAFARAAAAAALLAAAAAPAPPAARAEAAEVAAPAAGGASLTRYEDAEGFAINVPAGWGQGEGQLSGNSSFTGATGSRRTLAWFPTDGSASPSDVNVTITITNTSLEFTKLGSFGNATAFGQNMVNSMDTSFFARAKKGADNPDIQVAKLLDANERNDMYWIEYTVQKPALEEQARHLLSAVALGFNGRYNRLITVTAQCREEQVESYTPLFKQMLGSFTPPKRQVL</sequence>
<dbReference type="InParanoid" id="A0A2V0P4C2"/>